<dbReference type="GO" id="GO:0003950">
    <property type="term" value="F:NAD+ poly-ADP-ribosyltransferase activity"/>
    <property type="evidence" value="ECO:0007669"/>
    <property type="project" value="InterPro"/>
</dbReference>
<reference evidence="7" key="3">
    <citation type="submission" date="2025-08" db="UniProtKB">
        <authorList>
            <consortium name="RefSeq"/>
        </authorList>
    </citation>
    <scope>IDENTIFICATION</scope>
    <source>
        <strain evidence="7">CBS 342.82</strain>
    </source>
</reference>
<sequence>MPRRQFVADLAKSQAGVLPAGITKLQAGDDDGEFHFFFTADGASAAVKAEPFRITACVSELSDYPKSHSYFLYAEDDAPALISEALQNFRGTTGKDVSELVDLVAGNLRRLSTSEDIPDEDDDVYTDDEVMSDGLSSMDELDGLPIDAFDESDFLGTAASGPKAGYVENVGPVFRARLRNDIRAVKSAGFRVGMLKHQIIHGGAAYITVSIRMAKLNISPEAMRAWQVEPNEYLIMIINYPSGYRDSEELQKVPKSELKNYLGFRVVAGPSYKPPLEDAVRAFSSDDTRGKAKSERNQSSSAVRNTFISKPLSRLLETSLLPVLNIRSLALPWHGAEAWYADLVTGMAASELGHIPPQYFEPEIIRSDIPAVLKADHFPECPNNHSLPLLAMQFMLRHFVRCTEFCLVCHRKIDSDVEAIKPYVCERNLCLYQYMTLGFGPNLEHEIATQPYVVDLLVSFCYASAQAGVLKDLPDGLALLLPPLTSRGRLPMTTVYTSSNNSSHQTYQVRYDPATHDILFLDKLITSPISAGTWILIVVSTEMKKEFYCRVRDANFFPKVELDEPVEMAVAQRPHSEVKVAVVPSTASPAKPIIEIPAVFAICNQDIEQLDIISKQTAICRVLDTLPSVKEMREYVSTGRSLKQWVERIMPSALSLLTWIIASNRACLIQVDSDYVPSDQGGTVSPERVYGMSKFLQFRFAMGAPDKEQRFLGEVKSVQERLKLQYPTLFAWHGSPLHNWHMIIREGLHYNKIVNGRAYGHGVYHAKDAGTSLGYTRNQQGNWPNSALGMSGALALSEIVNAPQEYVNTNPYYVVSQLDWIQTRYLFVKASEFSDTTADVRPADPHLQDPACTPRGATGEPIVIPAFAIKSSRLGPASPTSNRMHNPFKKQKFHTLDTGSAECSPTSGEFDAASWDAQSIATEDEDLELLIEEENSNEAESQRITGPSTDFVPGSLDFDHLPLMAVPEYASPQTTRQLMQEIKALSKVQKSTSLGELGWYIDFDRIENIYQWIVELHSFHLLESTDTKLPLVADMKKQKITSIVFEVRFNGDFPFSPPYVRVIRPRFLTLAEGGGGHIVQGGAMCMELLTNTGWSSVSSLESVLLQVRMAMISHPPARLAPASHSDYGAREGADGYLRACRAHGWAVPPGFHEMSHQSTIAVKQKP</sequence>
<evidence type="ECO:0000256" key="1">
    <source>
        <dbReference type="ARBA" id="ARBA00022676"/>
    </source>
</evidence>
<dbReference type="RefSeq" id="XP_033462652.1">
    <property type="nucleotide sequence ID" value="XM_033608232.1"/>
</dbReference>
<feature type="domain" description="PARP catalytic" evidence="5">
    <location>
        <begin position="728"/>
        <end position="781"/>
    </location>
</feature>
<keyword evidence="3" id="KW-0548">Nucleotidyltransferase</keyword>
<proteinExistence type="predicted"/>
<reference evidence="7" key="1">
    <citation type="submission" date="2020-01" db="EMBL/GenBank/DDBJ databases">
        <authorList>
            <consortium name="DOE Joint Genome Institute"/>
            <person name="Haridas S."/>
            <person name="Albert R."/>
            <person name="Binder M."/>
            <person name="Bloem J."/>
            <person name="Labutti K."/>
            <person name="Salamov A."/>
            <person name="Andreopoulos B."/>
            <person name="Baker S.E."/>
            <person name="Barry K."/>
            <person name="Bills G."/>
            <person name="Bluhm B.H."/>
            <person name="Cannon C."/>
            <person name="Castanera R."/>
            <person name="Culley D.E."/>
            <person name="Daum C."/>
            <person name="Ezra D."/>
            <person name="Gonzalez J.B."/>
            <person name="Henrissat B."/>
            <person name="Kuo A."/>
            <person name="Liang C."/>
            <person name="Lipzen A."/>
            <person name="Lutzoni F."/>
            <person name="Magnuson J."/>
            <person name="Mondo S."/>
            <person name="Nolan M."/>
            <person name="Ohm R."/>
            <person name="Pangilinan J."/>
            <person name="Park H.-J."/>
            <person name="Ramirez L."/>
            <person name="Alfaro M."/>
            <person name="Sun H."/>
            <person name="Tritt A."/>
            <person name="Yoshinaga Y."/>
            <person name="Zwiers L.-H."/>
            <person name="Turgeon B.G."/>
            <person name="Goodwin S.B."/>
            <person name="Spatafora J.W."/>
            <person name="Crous P.W."/>
            <person name="Grigoriev I.V."/>
        </authorList>
    </citation>
    <scope>NUCLEOTIDE SEQUENCE</scope>
    <source>
        <strain evidence="7">CBS 342.82</strain>
    </source>
</reference>
<dbReference type="Gene3D" id="3.10.110.10">
    <property type="entry name" value="Ubiquitin Conjugating Enzyme"/>
    <property type="match status" value="1"/>
</dbReference>
<evidence type="ECO:0000256" key="4">
    <source>
        <dbReference type="ARBA" id="ARBA00023027"/>
    </source>
</evidence>
<dbReference type="SMART" id="SM00212">
    <property type="entry name" value="UBCc"/>
    <property type="match status" value="1"/>
</dbReference>
<name>A0A6J3MC74_9PEZI</name>
<keyword evidence="6" id="KW-1185">Reference proteome</keyword>
<dbReference type="Pfam" id="PF00644">
    <property type="entry name" value="PARP"/>
    <property type="match status" value="1"/>
</dbReference>
<dbReference type="Gene3D" id="3.90.228.10">
    <property type="match status" value="1"/>
</dbReference>
<keyword evidence="4" id="KW-0520">NAD</keyword>
<dbReference type="Proteomes" id="UP000504637">
    <property type="component" value="Unplaced"/>
</dbReference>
<evidence type="ECO:0000256" key="2">
    <source>
        <dbReference type="ARBA" id="ARBA00022679"/>
    </source>
</evidence>
<protein>
    <recommendedName>
        <fullName evidence="5">PARP catalytic domain-containing protein</fullName>
    </recommendedName>
</protein>
<dbReference type="AlphaFoldDB" id="A0A6J3MC74"/>
<dbReference type="OrthoDB" id="109543at2759"/>
<keyword evidence="2" id="KW-0808">Transferase</keyword>
<dbReference type="GO" id="GO:0016779">
    <property type="term" value="F:nucleotidyltransferase activity"/>
    <property type="evidence" value="ECO:0007669"/>
    <property type="project" value="UniProtKB-KW"/>
</dbReference>
<organism evidence="7">
    <name type="scientific">Dissoconium aciculare CBS 342.82</name>
    <dbReference type="NCBI Taxonomy" id="1314786"/>
    <lineage>
        <taxon>Eukaryota</taxon>
        <taxon>Fungi</taxon>
        <taxon>Dikarya</taxon>
        <taxon>Ascomycota</taxon>
        <taxon>Pezizomycotina</taxon>
        <taxon>Dothideomycetes</taxon>
        <taxon>Dothideomycetidae</taxon>
        <taxon>Mycosphaerellales</taxon>
        <taxon>Dissoconiaceae</taxon>
        <taxon>Dissoconium</taxon>
    </lineage>
</organism>
<dbReference type="PANTHER" id="PTHR21328">
    <property type="entry name" value="POLY ADP-RIBOSE POLYMERASE FAMILY, MEMBER PARP"/>
    <property type="match status" value="1"/>
</dbReference>
<keyword evidence="1" id="KW-0328">Glycosyltransferase</keyword>
<gene>
    <name evidence="7" type="ORF">K489DRAFT_421938</name>
</gene>
<evidence type="ECO:0000256" key="3">
    <source>
        <dbReference type="ARBA" id="ARBA00022695"/>
    </source>
</evidence>
<reference evidence="7" key="2">
    <citation type="submission" date="2020-04" db="EMBL/GenBank/DDBJ databases">
        <authorList>
            <consortium name="NCBI Genome Project"/>
        </authorList>
    </citation>
    <scope>NUCLEOTIDE SEQUENCE</scope>
    <source>
        <strain evidence="7">CBS 342.82</strain>
    </source>
</reference>
<evidence type="ECO:0000259" key="5">
    <source>
        <dbReference type="Pfam" id="PF00644"/>
    </source>
</evidence>
<evidence type="ECO:0000313" key="7">
    <source>
        <dbReference type="RefSeq" id="XP_033462652.1"/>
    </source>
</evidence>
<dbReference type="SUPFAM" id="SSF56399">
    <property type="entry name" value="ADP-ribosylation"/>
    <property type="match status" value="1"/>
</dbReference>
<dbReference type="GeneID" id="54366032"/>
<dbReference type="InterPro" id="IPR012317">
    <property type="entry name" value="Poly(ADP-ribose)pol_cat_dom"/>
</dbReference>
<dbReference type="InterPro" id="IPR051838">
    <property type="entry name" value="ARTD_PARP"/>
</dbReference>
<dbReference type="CDD" id="cd23802">
    <property type="entry name" value="UBCc_UBE2Q"/>
    <property type="match status" value="1"/>
</dbReference>
<dbReference type="SUPFAM" id="SSF54495">
    <property type="entry name" value="UBC-like"/>
    <property type="match status" value="1"/>
</dbReference>
<dbReference type="InterPro" id="IPR016135">
    <property type="entry name" value="UBQ-conjugating_enzyme/RWD"/>
</dbReference>
<evidence type="ECO:0000313" key="6">
    <source>
        <dbReference type="Proteomes" id="UP000504637"/>
    </source>
</evidence>
<accession>A0A6J3MC74</accession>